<feature type="transmembrane region" description="Helical" evidence="1">
    <location>
        <begin position="132"/>
        <end position="153"/>
    </location>
</feature>
<evidence type="ECO:0000313" key="3">
    <source>
        <dbReference type="Proteomes" id="UP000054230"/>
    </source>
</evidence>
<dbReference type="PATRIC" id="fig|1360.106.peg.2401"/>
<keyword evidence="1" id="KW-0812">Transmembrane</keyword>
<keyword evidence="1" id="KW-0472">Membrane</keyword>
<name>A0A0V8DE23_LACLL</name>
<proteinExistence type="predicted"/>
<dbReference type="RefSeq" id="WP_058209378.1">
    <property type="nucleotide sequence ID" value="NZ_LKLP01000046.1"/>
</dbReference>
<dbReference type="InterPro" id="IPR008523">
    <property type="entry name" value="DUF805"/>
</dbReference>
<evidence type="ECO:0000313" key="2">
    <source>
        <dbReference type="EMBL" id="KSU11790.1"/>
    </source>
</evidence>
<dbReference type="GO" id="GO:0016020">
    <property type="term" value="C:membrane"/>
    <property type="evidence" value="ECO:0007669"/>
    <property type="project" value="InterPro"/>
</dbReference>
<dbReference type="AlphaFoldDB" id="A0A0V8DE23"/>
<reference evidence="3" key="1">
    <citation type="submission" date="2015-10" db="EMBL/GenBank/DDBJ databases">
        <title>Draft Genome Sequences of 11 Lactococcus lactis subspecies cremoris strains.</title>
        <authorList>
            <person name="Wels M."/>
            <person name="Backus L."/>
            <person name="Boekhorst J."/>
            <person name="Dijkstra A."/>
            <person name="Beerthuizen M."/>
            <person name="Kelly W."/>
            <person name="Siezen R."/>
            <person name="Bachmann H."/>
            <person name="Van Hijum S."/>
        </authorList>
    </citation>
    <scope>NUCLEOTIDE SEQUENCE [LARGE SCALE GENOMIC DNA]</scope>
    <source>
        <strain evidence="3">LMG8520</strain>
    </source>
</reference>
<feature type="transmembrane region" description="Helical" evidence="1">
    <location>
        <begin position="5"/>
        <end position="24"/>
    </location>
</feature>
<dbReference type="EMBL" id="LKLP01000046">
    <property type="protein sequence ID" value="KSU11790.1"/>
    <property type="molecule type" value="Genomic_DNA"/>
</dbReference>
<protein>
    <recommendedName>
        <fullName evidence="4">DUF805 domain-containing protein</fullName>
    </recommendedName>
</protein>
<accession>A0A0V8DE23</accession>
<evidence type="ECO:0000256" key="1">
    <source>
        <dbReference type="SAM" id="Phobius"/>
    </source>
</evidence>
<feature type="transmembrane region" description="Helical" evidence="1">
    <location>
        <begin position="82"/>
        <end position="101"/>
    </location>
</feature>
<feature type="transmembrane region" description="Helical" evidence="1">
    <location>
        <begin position="30"/>
        <end position="47"/>
    </location>
</feature>
<evidence type="ECO:0008006" key="4">
    <source>
        <dbReference type="Google" id="ProtNLM"/>
    </source>
</evidence>
<keyword evidence="1" id="KW-1133">Transmembrane helix</keyword>
<gene>
    <name evidence="2" type="ORF">LMG8520_0740</name>
</gene>
<dbReference type="Proteomes" id="UP000054230">
    <property type="component" value="Unassembled WGS sequence"/>
</dbReference>
<comment type="caution">
    <text evidence="2">The sequence shown here is derived from an EMBL/GenBank/DDBJ whole genome shotgun (WGS) entry which is preliminary data.</text>
</comment>
<organism evidence="2 3">
    <name type="scientific">Lactococcus lactis subsp. lactis</name>
    <name type="common">Streptococcus lactis</name>
    <dbReference type="NCBI Taxonomy" id="1360"/>
    <lineage>
        <taxon>Bacteria</taxon>
        <taxon>Bacillati</taxon>
        <taxon>Bacillota</taxon>
        <taxon>Bacilli</taxon>
        <taxon>Lactobacillales</taxon>
        <taxon>Streptococcaceae</taxon>
        <taxon>Lactococcus</taxon>
    </lineage>
</organism>
<dbReference type="Pfam" id="PF05656">
    <property type="entry name" value="DUF805"/>
    <property type="match status" value="1"/>
</dbReference>
<feature type="transmembrane region" description="Helical" evidence="1">
    <location>
        <begin position="165"/>
        <end position="187"/>
    </location>
</feature>
<sequence length="213" mass="24962">MVPFLLVFFPVAAVIGLGIVLYLTNQFVNLSFIVIRLIIKGFATLIGKPKINLGRFEKVWQSFNDYFEKVADIWGRSNRLDYLIGVIWSYIFAILINYLFYKHYGDSMWQWIQQFSDKNVGYVHHYAPSKDLSIGIIKTLILNLYWFVPWVSLTIRRCRSMGNAGLFFLNLVPVASMFLPILCLVIPEKPYKQTVYREYDESKDLSDRYGDRK</sequence>